<keyword evidence="13" id="KW-1003">Cell membrane</keyword>
<keyword evidence="6 13" id="KW-1133">Transmembrane helix</keyword>
<comment type="subcellular location">
    <subcellularLocation>
        <location evidence="13">Cell membrane</location>
        <topology evidence="13">Single-pass membrane protein</topology>
    </subcellularLocation>
    <subcellularLocation>
        <location evidence="12">Endomembrane system</location>
        <topology evidence="12">Single-pass membrane protein</topology>
    </subcellularLocation>
</comment>
<evidence type="ECO:0000256" key="9">
    <source>
        <dbReference type="ARBA" id="ARBA00023310"/>
    </source>
</evidence>
<dbReference type="RefSeq" id="WP_160973965.1">
    <property type="nucleotide sequence ID" value="NZ_WWEN01000005.1"/>
</dbReference>
<dbReference type="PANTHER" id="PTHR33445">
    <property type="entry name" value="ATP SYNTHASE SUBUNIT B', CHLOROPLASTIC"/>
    <property type="match status" value="1"/>
</dbReference>
<evidence type="ECO:0000256" key="5">
    <source>
        <dbReference type="ARBA" id="ARBA00022781"/>
    </source>
</evidence>
<comment type="subunit">
    <text evidence="13">F-type ATPases have 2 components, F(1) - the catalytic core - and F(0) - the membrane proton channel. F(1) has five subunits: alpha(3), beta(3), gamma(1), delta(1), epsilon(1). F(0) has three main subunits: a(1), b(2) and c(10-14). The alpha and beta chains form an alternating ring which encloses part of the gamma chain. F(1) is attached to F(0) by a central stalk formed by the gamma and epsilon chains, while a peripheral stalk is formed by the delta and b chains.</text>
</comment>
<name>A0A6L8LJY1_9RHOB</name>
<keyword evidence="5 13" id="KW-0375">Hydrogen ion transport</keyword>
<protein>
    <recommendedName>
        <fullName evidence="13">ATP synthase subunit b</fullName>
    </recommendedName>
    <alternativeName>
        <fullName evidence="13">ATP synthase F(0) sector subunit b</fullName>
    </alternativeName>
    <alternativeName>
        <fullName evidence="13">ATPase subunit I</fullName>
    </alternativeName>
    <alternativeName>
        <fullName evidence="13">F-type ATPase subunit b</fullName>
        <shortName evidence="13">F-ATPase subunit b</shortName>
    </alternativeName>
</protein>
<dbReference type="GO" id="GO:0046933">
    <property type="term" value="F:proton-transporting ATP synthase activity, rotational mechanism"/>
    <property type="evidence" value="ECO:0007669"/>
    <property type="project" value="UniProtKB-UniRule"/>
</dbReference>
<evidence type="ECO:0000313" key="18">
    <source>
        <dbReference type="Proteomes" id="UP000479043"/>
    </source>
</evidence>
<evidence type="ECO:0000313" key="17">
    <source>
        <dbReference type="EMBL" id="MYM56145.1"/>
    </source>
</evidence>
<comment type="similarity">
    <text evidence="1 13 14">Belongs to the ATPase B chain family.</text>
</comment>
<evidence type="ECO:0000256" key="12">
    <source>
        <dbReference type="ARBA" id="ARBA00037847"/>
    </source>
</evidence>
<evidence type="ECO:0000256" key="16">
    <source>
        <dbReference type="SAM" id="MobiDB-lite"/>
    </source>
</evidence>
<dbReference type="NCBIfam" id="NF009988">
    <property type="entry name" value="PRK13454.1"/>
    <property type="match status" value="1"/>
</dbReference>
<proteinExistence type="inferred from homology"/>
<feature type="coiled-coil region" evidence="15">
    <location>
        <begin position="74"/>
        <end position="116"/>
    </location>
</feature>
<accession>A0A6L8LJY1</accession>
<comment type="function">
    <text evidence="11">Component of the F(0) channel, it forms part of the peripheral stalk, linking F(1) to F(0). The b'-subunit is a diverged and duplicated form of b found in plants and photosynthetic bacteria.</text>
</comment>
<evidence type="ECO:0000256" key="8">
    <source>
        <dbReference type="ARBA" id="ARBA00023136"/>
    </source>
</evidence>
<dbReference type="CDD" id="cd06503">
    <property type="entry name" value="ATP-synt_Fo_b"/>
    <property type="match status" value="1"/>
</dbReference>
<organism evidence="17 18">
    <name type="scientific">Thalassovita mangrovi</name>
    <dbReference type="NCBI Taxonomy" id="2692236"/>
    <lineage>
        <taxon>Bacteria</taxon>
        <taxon>Pseudomonadati</taxon>
        <taxon>Pseudomonadota</taxon>
        <taxon>Alphaproteobacteria</taxon>
        <taxon>Rhodobacterales</taxon>
        <taxon>Roseobacteraceae</taxon>
        <taxon>Thalassovita</taxon>
    </lineage>
</organism>
<dbReference type="PANTHER" id="PTHR33445:SF1">
    <property type="entry name" value="ATP SYNTHASE SUBUNIT B"/>
    <property type="match status" value="1"/>
</dbReference>
<feature type="compositionally biased region" description="Basic and acidic residues" evidence="16">
    <location>
        <begin position="1"/>
        <end position="13"/>
    </location>
</feature>
<evidence type="ECO:0000256" key="2">
    <source>
        <dbReference type="ARBA" id="ARBA00022448"/>
    </source>
</evidence>
<evidence type="ECO:0000256" key="14">
    <source>
        <dbReference type="RuleBase" id="RU003848"/>
    </source>
</evidence>
<evidence type="ECO:0000256" key="4">
    <source>
        <dbReference type="ARBA" id="ARBA00022692"/>
    </source>
</evidence>
<evidence type="ECO:0000256" key="1">
    <source>
        <dbReference type="ARBA" id="ARBA00005513"/>
    </source>
</evidence>
<comment type="caution">
    <text evidence="17">The sequence shown here is derived from an EMBL/GenBank/DDBJ whole genome shotgun (WGS) entry which is preliminary data.</text>
</comment>
<evidence type="ECO:0000256" key="6">
    <source>
        <dbReference type="ARBA" id="ARBA00022989"/>
    </source>
</evidence>
<gene>
    <name evidence="13" type="primary">atpF</name>
    <name evidence="17" type="ORF">GR167_12580</name>
</gene>
<evidence type="ECO:0000256" key="3">
    <source>
        <dbReference type="ARBA" id="ARBA00022547"/>
    </source>
</evidence>
<keyword evidence="8 13" id="KW-0472">Membrane</keyword>
<keyword evidence="15" id="KW-0175">Coiled coil</keyword>
<dbReference type="GO" id="GO:0045259">
    <property type="term" value="C:proton-transporting ATP synthase complex"/>
    <property type="evidence" value="ECO:0007669"/>
    <property type="project" value="UniProtKB-KW"/>
</dbReference>
<dbReference type="GO" id="GO:0012505">
    <property type="term" value="C:endomembrane system"/>
    <property type="evidence" value="ECO:0007669"/>
    <property type="project" value="UniProtKB-SubCell"/>
</dbReference>
<dbReference type="GO" id="GO:0046961">
    <property type="term" value="F:proton-transporting ATPase activity, rotational mechanism"/>
    <property type="evidence" value="ECO:0007669"/>
    <property type="project" value="TreeGrafter"/>
</dbReference>
<feature type="region of interest" description="Disordered" evidence="16">
    <location>
        <begin position="1"/>
        <end position="22"/>
    </location>
</feature>
<dbReference type="HAMAP" id="MF_01398">
    <property type="entry name" value="ATP_synth_b_bprime"/>
    <property type="match status" value="1"/>
</dbReference>
<dbReference type="InterPro" id="IPR002146">
    <property type="entry name" value="ATP_synth_b/b'su_bac/chlpt"/>
</dbReference>
<dbReference type="GO" id="GO:0005886">
    <property type="term" value="C:plasma membrane"/>
    <property type="evidence" value="ECO:0007669"/>
    <property type="project" value="UniProtKB-SubCell"/>
</dbReference>
<dbReference type="InterPro" id="IPR050059">
    <property type="entry name" value="ATP_synthase_B_chain"/>
</dbReference>
<reference evidence="17 18" key="1">
    <citation type="submission" date="2020-01" db="EMBL/GenBank/DDBJ databases">
        <authorList>
            <person name="Chen S."/>
        </authorList>
    </citation>
    <scope>NUCLEOTIDE SEQUENCE [LARGE SCALE GENOMIC DNA]</scope>
    <source>
        <strain evidence="17 18">GS-10</strain>
    </source>
</reference>
<keyword evidence="2 13" id="KW-0813">Transport</keyword>
<dbReference type="EMBL" id="WWEN01000005">
    <property type="protein sequence ID" value="MYM56145.1"/>
    <property type="molecule type" value="Genomic_DNA"/>
</dbReference>
<keyword evidence="3 13" id="KW-0138">CF(0)</keyword>
<evidence type="ECO:0000256" key="7">
    <source>
        <dbReference type="ARBA" id="ARBA00023065"/>
    </source>
</evidence>
<evidence type="ECO:0000256" key="11">
    <source>
        <dbReference type="ARBA" id="ARBA00025614"/>
    </source>
</evidence>
<dbReference type="AlphaFoldDB" id="A0A6L8LJY1"/>
<evidence type="ECO:0000256" key="15">
    <source>
        <dbReference type="SAM" id="Coils"/>
    </source>
</evidence>
<comment type="function">
    <text evidence="10 13">F(1)F(0) ATP synthase produces ATP from ADP in the presence of a proton or sodium gradient. F-type ATPases consist of two structural domains, F(1) containing the extramembraneous catalytic core and F(0) containing the membrane proton channel, linked together by a central stalk and a peripheral stalk. During catalysis, ATP synthesis in the catalytic domain of F(1) is coupled via a rotary mechanism of the central stalk subunits to proton translocation.</text>
</comment>
<keyword evidence="4 13" id="KW-0812">Transmembrane</keyword>
<keyword evidence="9 13" id="KW-0066">ATP synthesis</keyword>
<feature type="transmembrane region" description="Helical" evidence="13">
    <location>
        <begin position="41"/>
        <end position="60"/>
    </location>
</feature>
<evidence type="ECO:0000256" key="13">
    <source>
        <dbReference type="HAMAP-Rule" id="MF_01398"/>
    </source>
</evidence>
<sequence length="188" mass="19697">MATETHEAAEHAAEAMNGAHEAAASAPGMPQLDFTNWGNQIFWLLVTLVVIYFVLSRIALPRIAAVLAERQGTITNDIAKAEELKAKAVEAEEAYNKALAEARAEAQRIAAETKAEMQAELDAAVAKADAQIGEKLAESEKAIAEIRAGAVDSIKDVAKDTAAEIVAALGSDADAKTVEAAVAARMEG</sequence>
<keyword evidence="18" id="KW-1185">Reference proteome</keyword>
<dbReference type="Proteomes" id="UP000479043">
    <property type="component" value="Unassembled WGS sequence"/>
</dbReference>
<keyword evidence="7 13" id="KW-0406">Ion transport</keyword>
<evidence type="ECO:0000256" key="10">
    <source>
        <dbReference type="ARBA" id="ARBA00025198"/>
    </source>
</evidence>
<dbReference type="Pfam" id="PF00430">
    <property type="entry name" value="ATP-synt_B"/>
    <property type="match status" value="1"/>
</dbReference>